<proteinExistence type="predicted"/>
<dbReference type="EMBL" id="CASHTH010001248">
    <property type="protein sequence ID" value="CAI8013225.1"/>
    <property type="molecule type" value="Genomic_DNA"/>
</dbReference>
<evidence type="ECO:0000313" key="1">
    <source>
        <dbReference type="EMBL" id="CAI8013225.1"/>
    </source>
</evidence>
<reference evidence="1" key="1">
    <citation type="submission" date="2023-03" db="EMBL/GenBank/DDBJ databases">
        <authorList>
            <person name="Steffen K."/>
            <person name="Cardenas P."/>
        </authorList>
    </citation>
    <scope>NUCLEOTIDE SEQUENCE</scope>
</reference>
<dbReference type="Proteomes" id="UP001174909">
    <property type="component" value="Unassembled WGS sequence"/>
</dbReference>
<gene>
    <name evidence="1" type="ORF">GBAR_LOCUS8414</name>
</gene>
<comment type="caution">
    <text evidence="1">The sequence shown here is derived from an EMBL/GenBank/DDBJ whole genome shotgun (WGS) entry which is preliminary data.</text>
</comment>
<dbReference type="Pfam" id="PF05859">
    <property type="entry name" value="Mis12"/>
    <property type="match status" value="1"/>
</dbReference>
<dbReference type="AlphaFoldDB" id="A0AA35WG73"/>
<keyword evidence="2" id="KW-1185">Reference proteome</keyword>
<evidence type="ECO:0008006" key="3">
    <source>
        <dbReference type="Google" id="ProtNLM"/>
    </source>
</evidence>
<dbReference type="InterPro" id="IPR008685">
    <property type="entry name" value="Centromere_Mis12"/>
</dbReference>
<protein>
    <recommendedName>
        <fullName evidence="3">Protein MIS12 homolog</fullName>
    </recommendedName>
</protein>
<organism evidence="1 2">
    <name type="scientific">Geodia barretti</name>
    <name type="common">Barrett's horny sponge</name>
    <dbReference type="NCBI Taxonomy" id="519541"/>
    <lineage>
        <taxon>Eukaryota</taxon>
        <taxon>Metazoa</taxon>
        <taxon>Porifera</taxon>
        <taxon>Demospongiae</taxon>
        <taxon>Heteroscleromorpha</taxon>
        <taxon>Tetractinellida</taxon>
        <taxon>Astrophorina</taxon>
        <taxon>Geodiidae</taxon>
        <taxon>Geodia</taxon>
    </lineage>
</organism>
<name>A0AA35WG73_GEOBA</name>
<evidence type="ECO:0000313" key="2">
    <source>
        <dbReference type="Proteomes" id="UP001174909"/>
    </source>
</evidence>
<sequence length="179" mass="20926">MDELVTWQHFGFHPNRLYEEIYAVGYNEFLGAVGALRDALLAEFPEPERQREVKDGCDQLLASYSRSLDEKWFHKFIQFCSSNVFTVPAHVSVFGDIKRAREEGSSVDEVNHEVLASLYLNFKLQQRIGLLDRELERRSAVLERTRREERRLEVVLEAQGLERQLREKEEQLLGTQPES</sequence>
<accession>A0AA35WG73</accession>